<dbReference type="Proteomes" id="UP000182258">
    <property type="component" value="Unassembled WGS sequence"/>
</dbReference>
<dbReference type="AlphaFoldDB" id="A0A0F5PUG5"/>
<dbReference type="Pfam" id="PF00016">
    <property type="entry name" value="RuBisCO_large"/>
    <property type="match status" value="1"/>
</dbReference>
<dbReference type="GO" id="GO:0015977">
    <property type="term" value="P:carbon fixation"/>
    <property type="evidence" value="ECO:0007669"/>
    <property type="project" value="InterPro"/>
</dbReference>
<dbReference type="CDD" id="cd08210">
    <property type="entry name" value="RLP_RrRLP"/>
    <property type="match status" value="1"/>
</dbReference>
<dbReference type="PATRIC" id="fig|728005.3.peg.1218"/>
<evidence type="ECO:0000313" key="3">
    <source>
        <dbReference type="EMBL" id="SFD33516.1"/>
    </source>
</evidence>
<dbReference type="SFLD" id="SFLDS00014">
    <property type="entry name" value="RuBisCO"/>
    <property type="match status" value="1"/>
</dbReference>
<dbReference type="PANTHER" id="PTHR42704:SF17">
    <property type="entry name" value="RIBULOSE BISPHOSPHATE CARBOXYLASE LARGE CHAIN"/>
    <property type="match status" value="1"/>
</dbReference>
<dbReference type="InterPro" id="IPR036422">
    <property type="entry name" value="RuBisCO_lsu_N_sf"/>
</dbReference>
<dbReference type="SUPFAM" id="SSF54966">
    <property type="entry name" value="RuBisCO, large subunit, small (N-terminal) domain"/>
    <property type="match status" value="1"/>
</dbReference>
<dbReference type="InterPro" id="IPR000685">
    <property type="entry name" value="RuBisCO_lsu_C"/>
</dbReference>
<dbReference type="GO" id="GO:0000287">
    <property type="term" value="F:magnesium ion binding"/>
    <property type="evidence" value="ECO:0007669"/>
    <property type="project" value="InterPro"/>
</dbReference>
<sequence length="373" mass="39457">MARFTVTYWLGAADEKEASARALDLAAEQTVEIPRDIVPAGYVEDEILGRLEALTPGTDSRAGYLAEISYSDDDVGGDFLQLLNVIFGNSSIKTATRVETMTLSEAIIDLCPGPKFGTPGLRQRTGVPHAPILMSAIKPVGLPTNELAALAHQFALGGMNLIKDDHGLASQHTSPYADRLKACIDAVNDANAKTGFTSTYVPNITGPAVEIFDRAWMAKELGAGAIMLAPSLAGFDVARTLSADPDFDLPLVSHPTFGGTNVITPTTGFSHAFFFGLLQRLMGIDAVVYPNFGGRFGFSREECQSIIAGCTSDFGGLQPILPAPGGGMTFGRIPEMQATYGNDVIYLIGGALLREKADLPAACRRLAEAVGQG</sequence>
<feature type="domain" description="Ribulose bisphosphate carboxylase large subunit C-terminal" evidence="1">
    <location>
        <begin position="130"/>
        <end position="351"/>
    </location>
</feature>
<gene>
    <name evidence="3" type="ORF">SAMN04488059_14211</name>
    <name evidence="2" type="ORF">WH91_15100</name>
</gene>
<protein>
    <submittedName>
        <fullName evidence="3">Ribulose-bisphosphate carboxylase large chain</fullName>
    </submittedName>
    <submittedName>
        <fullName evidence="2">RuBisCO</fullName>
    </submittedName>
</protein>
<dbReference type="InterPro" id="IPR033966">
    <property type="entry name" value="RuBisCO"/>
</dbReference>
<reference evidence="3 5" key="2">
    <citation type="submission" date="2016-10" db="EMBL/GenBank/DDBJ databases">
        <authorList>
            <person name="de Groot N.N."/>
        </authorList>
    </citation>
    <scope>NUCLEOTIDE SEQUENCE [LARGE SCALE GENOMIC DNA]</scope>
    <source>
        <strain evidence="3 5">CGMCC 1.10210</strain>
    </source>
</reference>
<evidence type="ECO:0000259" key="1">
    <source>
        <dbReference type="Pfam" id="PF00016"/>
    </source>
</evidence>
<dbReference type="STRING" id="728005.SAMN04488059_14211"/>
<accession>A0A0F5PUG5</accession>
<keyword evidence="4" id="KW-1185">Reference proteome</keyword>
<evidence type="ECO:0000313" key="4">
    <source>
        <dbReference type="Proteomes" id="UP000033519"/>
    </source>
</evidence>
<dbReference type="Gene3D" id="3.30.70.150">
    <property type="entry name" value="RuBisCO large subunit, N-terminal domain"/>
    <property type="match status" value="1"/>
</dbReference>
<proteinExistence type="predicted"/>
<dbReference type="PANTHER" id="PTHR42704">
    <property type="entry name" value="RIBULOSE BISPHOSPHATE CARBOXYLASE"/>
    <property type="match status" value="1"/>
</dbReference>
<dbReference type="RefSeq" id="WP_046171833.1">
    <property type="nucleotide sequence ID" value="NZ_FOMB01000042.1"/>
</dbReference>
<dbReference type="EMBL" id="LAPV01000140">
    <property type="protein sequence ID" value="KKC32240.1"/>
    <property type="molecule type" value="Genomic_DNA"/>
</dbReference>
<reference evidence="2 4" key="1">
    <citation type="submission" date="2015-03" db="EMBL/GenBank/DDBJ databases">
        <authorList>
            <person name="Lepp D."/>
            <person name="Hassan Y.I."/>
            <person name="Li X.-Z."/>
            <person name="Zhou T."/>
        </authorList>
    </citation>
    <scope>NUCLEOTIDE SEQUENCE [LARGE SCALE GENOMIC DNA]</scope>
    <source>
        <strain evidence="2 4">Cr7-05</strain>
    </source>
</reference>
<evidence type="ECO:0000313" key="2">
    <source>
        <dbReference type="EMBL" id="KKC32240.1"/>
    </source>
</evidence>
<dbReference type="Proteomes" id="UP000033519">
    <property type="component" value="Unassembled WGS sequence"/>
</dbReference>
<name>A0A0F5PUG5_9HYPH</name>
<dbReference type="SFLD" id="SFLDG00301">
    <property type="entry name" value="RuBisCO-like_proteins"/>
    <property type="match status" value="1"/>
</dbReference>
<evidence type="ECO:0000313" key="5">
    <source>
        <dbReference type="Proteomes" id="UP000182258"/>
    </source>
</evidence>
<dbReference type="GO" id="GO:0016984">
    <property type="term" value="F:ribulose-bisphosphate carboxylase activity"/>
    <property type="evidence" value="ECO:0007669"/>
    <property type="project" value="InterPro"/>
</dbReference>
<dbReference type="EMBL" id="FOMB01000042">
    <property type="protein sequence ID" value="SFD33516.1"/>
    <property type="molecule type" value="Genomic_DNA"/>
</dbReference>
<dbReference type="SUPFAM" id="SSF51649">
    <property type="entry name" value="RuBisCo, C-terminal domain"/>
    <property type="match status" value="1"/>
</dbReference>
<organism evidence="3 5">
    <name type="scientific">Devosia psychrophila</name>
    <dbReference type="NCBI Taxonomy" id="728005"/>
    <lineage>
        <taxon>Bacteria</taxon>
        <taxon>Pseudomonadati</taxon>
        <taxon>Pseudomonadota</taxon>
        <taxon>Alphaproteobacteria</taxon>
        <taxon>Hyphomicrobiales</taxon>
        <taxon>Devosiaceae</taxon>
        <taxon>Devosia</taxon>
    </lineage>
</organism>
<dbReference type="SFLD" id="SFLDF00158">
    <property type="entry name" value="5-methylthio-D-ribulose_1-phos"/>
    <property type="match status" value="1"/>
</dbReference>
<dbReference type="Gene3D" id="3.20.20.110">
    <property type="entry name" value="Ribulose bisphosphate carboxylase, large subunit, C-terminal domain"/>
    <property type="match status" value="1"/>
</dbReference>
<dbReference type="InterPro" id="IPR036376">
    <property type="entry name" value="RuBisCO_lsu_C_sf"/>
</dbReference>